<feature type="region of interest" description="Disordered" evidence="1">
    <location>
        <begin position="82"/>
        <end position="105"/>
    </location>
</feature>
<dbReference type="Proteomes" id="UP000033220">
    <property type="component" value="Chromosome DSM 122"/>
</dbReference>
<sequence length="105" mass="11103">MTSPDRLDAIADDLEKVASVIATARRLIDDARSVELGVLDSKMKAVCLAVLALPRDEGRLFLPALEAMMTSLDALEAALRAHAGPPADPRGAYQAYGRLGPPPPP</sequence>
<dbReference type="EMBL" id="HE663493">
    <property type="protein sequence ID" value="CCG08013.1"/>
    <property type="molecule type" value="Genomic_DNA"/>
</dbReference>
<accession>H6SJ48</accession>
<keyword evidence="3" id="KW-1185">Reference proteome</keyword>
<dbReference type="eggNOG" id="ENOG502ZVNF">
    <property type="taxonomic scope" value="Bacteria"/>
</dbReference>
<protein>
    <submittedName>
        <fullName evidence="2">Uncharacterized protein</fullName>
    </submittedName>
</protein>
<dbReference type="HOGENOM" id="CLU_2234499_0_0_5"/>
<dbReference type="OrthoDB" id="9879440at2"/>
<reference evidence="2 3" key="1">
    <citation type="submission" date="2012-02" db="EMBL/GenBank/DDBJ databases">
        <title>Shotgun genome sequence of Phaeospirillum photometricum DSM 122.</title>
        <authorList>
            <person name="Duquesne K."/>
            <person name="Sturgis J."/>
        </authorList>
    </citation>
    <scope>NUCLEOTIDE SEQUENCE [LARGE SCALE GENOMIC DNA]</scope>
    <source>
        <strain evidence="3">DSM122</strain>
    </source>
</reference>
<evidence type="ECO:0000313" key="3">
    <source>
        <dbReference type="Proteomes" id="UP000033220"/>
    </source>
</evidence>
<dbReference type="KEGG" id="rpm:RSPPHO_01387"/>
<organism evidence="2 3">
    <name type="scientific">Pararhodospirillum photometricum DSM 122</name>
    <dbReference type="NCBI Taxonomy" id="1150469"/>
    <lineage>
        <taxon>Bacteria</taxon>
        <taxon>Pseudomonadati</taxon>
        <taxon>Pseudomonadota</taxon>
        <taxon>Alphaproteobacteria</taxon>
        <taxon>Rhodospirillales</taxon>
        <taxon>Rhodospirillaceae</taxon>
        <taxon>Pararhodospirillum</taxon>
    </lineage>
</organism>
<name>H6SJ48_PARPM</name>
<gene>
    <name evidence="2" type="ORF">RSPPHO_01387</name>
</gene>
<dbReference type="STRING" id="1150469.RSPPHO_01387"/>
<dbReference type="PATRIC" id="fig|1150469.3.peg.1565"/>
<evidence type="ECO:0000313" key="2">
    <source>
        <dbReference type="EMBL" id="CCG08013.1"/>
    </source>
</evidence>
<dbReference type="AlphaFoldDB" id="H6SJ48"/>
<dbReference type="RefSeq" id="WP_014414652.1">
    <property type="nucleotide sequence ID" value="NC_017059.1"/>
</dbReference>
<proteinExistence type="predicted"/>
<evidence type="ECO:0000256" key="1">
    <source>
        <dbReference type="SAM" id="MobiDB-lite"/>
    </source>
</evidence>